<dbReference type="GO" id="GO:0004169">
    <property type="term" value="F:dolichyl-phosphate-mannose-protein mannosyltransferase activity"/>
    <property type="evidence" value="ECO:0007669"/>
    <property type="project" value="UniProtKB-EC"/>
</dbReference>
<keyword evidence="8 17" id="KW-0812">Transmembrane</keyword>
<keyword evidence="12 17" id="KW-1133">Transmembrane helix</keyword>
<evidence type="ECO:0000256" key="16">
    <source>
        <dbReference type="PROSITE-ProRule" id="PRU00339"/>
    </source>
</evidence>
<comment type="function">
    <text evidence="1">Transfers mannosyl residues to the hydroxyl group of serine or threonine residues.</text>
</comment>
<dbReference type="OrthoDB" id="1658288at2759"/>
<dbReference type="InterPro" id="IPR013618">
    <property type="entry name" value="TMTC_DUF1736"/>
</dbReference>
<organism evidence="19 20">
    <name type="scientific">Acanthoscelides obtectus</name>
    <name type="common">Bean weevil</name>
    <name type="synonym">Bruchus obtectus</name>
    <dbReference type="NCBI Taxonomy" id="200917"/>
    <lineage>
        <taxon>Eukaryota</taxon>
        <taxon>Metazoa</taxon>
        <taxon>Ecdysozoa</taxon>
        <taxon>Arthropoda</taxon>
        <taxon>Hexapoda</taxon>
        <taxon>Insecta</taxon>
        <taxon>Pterygota</taxon>
        <taxon>Neoptera</taxon>
        <taxon>Endopterygota</taxon>
        <taxon>Coleoptera</taxon>
        <taxon>Polyphaga</taxon>
        <taxon>Cucujiformia</taxon>
        <taxon>Chrysomeloidea</taxon>
        <taxon>Chrysomelidae</taxon>
        <taxon>Bruchinae</taxon>
        <taxon>Bruchini</taxon>
        <taxon>Acanthoscelides</taxon>
    </lineage>
</organism>
<comment type="pathway">
    <text evidence="4">Protein modification; protein glycosylation.</text>
</comment>
<accession>A0A9P0M462</accession>
<gene>
    <name evidence="19" type="ORF">ACAOBT_LOCUS28399</name>
</gene>
<feature type="domain" description="DUF1736" evidence="18">
    <location>
        <begin position="1"/>
        <end position="37"/>
    </location>
</feature>
<keyword evidence="11" id="KW-0256">Endoplasmic reticulum</keyword>
<evidence type="ECO:0000256" key="17">
    <source>
        <dbReference type="SAM" id="Phobius"/>
    </source>
</evidence>
<dbReference type="AlphaFoldDB" id="A0A9P0M462"/>
<evidence type="ECO:0000256" key="5">
    <source>
        <dbReference type="ARBA" id="ARBA00007882"/>
    </source>
</evidence>
<dbReference type="SMART" id="SM00028">
    <property type="entry name" value="TPR"/>
    <property type="match status" value="1"/>
</dbReference>
<dbReference type="PROSITE" id="PS50005">
    <property type="entry name" value="TPR"/>
    <property type="match status" value="1"/>
</dbReference>
<keyword evidence="7" id="KW-0808">Transferase</keyword>
<dbReference type="InterPro" id="IPR019734">
    <property type="entry name" value="TPR_rpt"/>
</dbReference>
<dbReference type="Pfam" id="PF08409">
    <property type="entry name" value="TMTC_DUF1736"/>
    <property type="match status" value="1"/>
</dbReference>
<keyword evidence="13 17" id="KW-0472">Membrane</keyword>
<evidence type="ECO:0000256" key="15">
    <source>
        <dbReference type="ARBA" id="ARBA00045102"/>
    </source>
</evidence>
<dbReference type="InterPro" id="IPR011990">
    <property type="entry name" value="TPR-like_helical_dom_sf"/>
</dbReference>
<evidence type="ECO:0000256" key="8">
    <source>
        <dbReference type="ARBA" id="ARBA00022692"/>
    </source>
</evidence>
<keyword evidence="9" id="KW-0677">Repeat</keyword>
<sequence length="279" mass="31901">MFPNTLSFDWGMDAVPRITSLRDSRNLVSCLFYVFLVFIVKDAVRSVILTRKPVLRPAYNARDSCVVCQPSTYNHHHHHHHHQHHDLQQHTASCRTSNNNNTTQFHSSSCVCTSKDTLHHYHRHLRTVRNDQAAILSLAFLVLPFIPATNLLYYVGFVMAERVLYMPSVGLCLLLGLSSAALWNSYRRYRLVFVCAFVTVLVAFSARTVLRNLDWKSEEALYRSAIPINPPKAYGNLGSILSSQGRADEAERAFRMALDFRPNMADVHYNLSIDLNRLL</sequence>
<dbReference type="GO" id="GO:0005789">
    <property type="term" value="C:endoplasmic reticulum membrane"/>
    <property type="evidence" value="ECO:0007669"/>
    <property type="project" value="TreeGrafter"/>
</dbReference>
<evidence type="ECO:0000256" key="4">
    <source>
        <dbReference type="ARBA" id="ARBA00004922"/>
    </source>
</evidence>
<feature type="repeat" description="TPR" evidence="16">
    <location>
        <begin position="231"/>
        <end position="264"/>
    </location>
</feature>
<reference evidence="19" key="1">
    <citation type="submission" date="2022-03" db="EMBL/GenBank/DDBJ databases">
        <authorList>
            <person name="Sayadi A."/>
        </authorList>
    </citation>
    <scope>NUCLEOTIDE SEQUENCE</scope>
</reference>
<dbReference type="PANTHER" id="PTHR44216:SF3">
    <property type="entry name" value="PROTEIN O-MANNOSYL-TRANSFERASE TMTC2"/>
    <property type="match status" value="1"/>
</dbReference>
<comment type="catalytic activity">
    <reaction evidence="14">
        <text>a di-trans,poly-cis-dolichyl beta-D-mannosyl phosphate + L-threonyl-[protein] = 3-O-(alpha-D-mannosyl)-L-threonyl-[protein] + a di-trans,poly-cis-dolichyl phosphate + H(+)</text>
        <dbReference type="Rhea" id="RHEA:53396"/>
        <dbReference type="Rhea" id="RHEA-COMP:11060"/>
        <dbReference type="Rhea" id="RHEA-COMP:13547"/>
        <dbReference type="Rhea" id="RHEA-COMP:19498"/>
        <dbReference type="Rhea" id="RHEA-COMP:19501"/>
        <dbReference type="ChEBI" id="CHEBI:15378"/>
        <dbReference type="ChEBI" id="CHEBI:30013"/>
        <dbReference type="ChEBI" id="CHEBI:57683"/>
        <dbReference type="ChEBI" id="CHEBI:58211"/>
        <dbReference type="ChEBI" id="CHEBI:137323"/>
        <dbReference type="EC" id="2.4.1.109"/>
    </reaction>
</comment>
<dbReference type="InterPro" id="IPR052384">
    <property type="entry name" value="TMTC_O-mannosyltransferase"/>
</dbReference>
<evidence type="ECO:0000256" key="10">
    <source>
        <dbReference type="ARBA" id="ARBA00022803"/>
    </source>
</evidence>
<evidence type="ECO:0000313" key="19">
    <source>
        <dbReference type="EMBL" id="CAH2005183.1"/>
    </source>
</evidence>
<dbReference type="PANTHER" id="PTHR44216">
    <property type="entry name" value="PROTEIN O-MANNOSYL-TRANSFERASE TMTC2"/>
    <property type="match status" value="1"/>
</dbReference>
<dbReference type="EC" id="2.4.1.109" evidence="6"/>
<evidence type="ECO:0000313" key="20">
    <source>
        <dbReference type="Proteomes" id="UP001152888"/>
    </source>
</evidence>
<evidence type="ECO:0000259" key="18">
    <source>
        <dbReference type="Pfam" id="PF08409"/>
    </source>
</evidence>
<proteinExistence type="inferred from homology"/>
<evidence type="ECO:0000256" key="9">
    <source>
        <dbReference type="ARBA" id="ARBA00022737"/>
    </source>
</evidence>
<evidence type="ECO:0000256" key="14">
    <source>
        <dbReference type="ARBA" id="ARBA00045085"/>
    </source>
</evidence>
<dbReference type="Proteomes" id="UP001152888">
    <property type="component" value="Unassembled WGS sequence"/>
</dbReference>
<evidence type="ECO:0000256" key="3">
    <source>
        <dbReference type="ARBA" id="ARBA00004240"/>
    </source>
</evidence>
<name>A0A9P0M462_ACAOB</name>
<dbReference type="Gene3D" id="1.25.40.10">
    <property type="entry name" value="Tetratricopeptide repeat domain"/>
    <property type="match status" value="1"/>
</dbReference>
<feature type="transmembrane region" description="Helical" evidence="17">
    <location>
        <begin position="26"/>
        <end position="44"/>
    </location>
</feature>
<protein>
    <recommendedName>
        <fullName evidence="6">dolichyl-phosphate-mannose--protein mannosyltransferase</fullName>
        <ecNumber evidence="6">2.4.1.109</ecNumber>
    </recommendedName>
</protein>
<comment type="subcellular location">
    <subcellularLocation>
        <location evidence="3">Endoplasmic reticulum</location>
    </subcellularLocation>
    <subcellularLocation>
        <location evidence="2">Membrane</location>
        <topology evidence="2">Multi-pass membrane protein</topology>
    </subcellularLocation>
</comment>
<evidence type="ECO:0000256" key="6">
    <source>
        <dbReference type="ARBA" id="ARBA00012839"/>
    </source>
</evidence>
<evidence type="ECO:0000256" key="12">
    <source>
        <dbReference type="ARBA" id="ARBA00022989"/>
    </source>
</evidence>
<evidence type="ECO:0000256" key="13">
    <source>
        <dbReference type="ARBA" id="ARBA00023136"/>
    </source>
</evidence>
<dbReference type="EMBL" id="CAKOFQ010007629">
    <property type="protein sequence ID" value="CAH2005183.1"/>
    <property type="molecule type" value="Genomic_DNA"/>
</dbReference>
<keyword evidence="20" id="KW-1185">Reference proteome</keyword>
<feature type="transmembrane region" description="Helical" evidence="17">
    <location>
        <begin position="133"/>
        <end position="157"/>
    </location>
</feature>
<comment type="catalytic activity">
    <reaction evidence="15">
        <text>a di-trans,poly-cis-dolichyl beta-D-mannosyl phosphate + L-seryl-[protein] = 3-O-(alpha-D-mannosyl)-L-seryl-[protein] + a di-trans,poly-cis-dolichyl phosphate + H(+)</text>
        <dbReference type="Rhea" id="RHEA:17377"/>
        <dbReference type="Rhea" id="RHEA-COMP:9863"/>
        <dbReference type="Rhea" id="RHEA-COMP:13546"/>
        <dbReference type="Rhea" id="RHEA-COMP:19498"/>
        <dbReference type="Rhea" id="RHEA-COMP:19501"/>
        <dbReference type="ChEBI" id="CHEBI:15378"/>
        <dbReference type="ChEBI" id="CHEBI:29999"/>
        <dbReference type="ChEBI" id="CHEBI:57683"/>
        <dbReference type="ChEBI" id="CHEBI:58211"/>
        <dbReference type="ChEBI" id="CHEBI:137321"/>
        <dbReference type="EC" id="2.4.1.109"/>
    </reaction>
</comment>
<evidence type="ECO:0000256" key="7">
    <source>
        <dbReference type="ARBA" id="ARBA00022679"/>
    </source>
</evidence>
<comment type="similarity">
    <text evidence="5">Belongs to the TMTC family.</text>
</comment>
<feature type="transmembrane region" description="Helical" evidence="17">
    <location>
        <begin position="191"/>
        <end position="210"/>
    </location>
</feature>
<evidence type="ECO:0000256" key="1">
    <source>
        <dbReference type="ARBA" id="ARBA00003582"/>
    </source>
</evidence>
<feature type="transmembrane region" description="Helical" evidence="17">
    <location>
        <begin position="163"/>
        <end position="184"/>
    </location>
</feature>
<evidence type="ECO:0000256" key="2">
    <source>
        <dbReference type="ARBA" id="ARBA00004141"/>
    </source>
</evidence>
<comment type="caution">
    <text evidence="19">The sequence shown here is derived from an EMBL/GenBank/DDBJ whole genome shotgun (WGS) entry which is preliminary data.</text>
</comment>
<keyword evidence="10 16" id="KW-0802">TPR repeat</keyword>
<evidence type="ECO:0000256" key="11">
    <source>
        <dbReference type="ARBA" id="ARBA00022824"/>
    </source>
</evidence>
<dbReference type="SUPFAM" id="SSF48452">
    <property type="entry name" value="TPR-like"/>
    <property type="match status" value="1"/>
</dbReference>